<evidence type="ECO:0000259" key="2">
    <source>
        <dbReference type="Pfam" id="PF06259"/>
    </source>
</evidence>
<reference evidence="3 4" key="1">
    <citation type="submission" date="2020-01" db="EMBL/GenBank/DDBJ databases">
        <title>Insect and environment-associated Actinomycetes.</title>
        <authorList>
            <person name="Currrie C."/>
            <person name="Chevrette M."/>
            <person name="Carlson C."/>
            <person name="Stubbendieck R."/>
            <person name="Wendt-Pienkowski E."/>
        </authorList>
    </citation>
    <scope>NUCLEOTIDE SEQUENCE [LARGE SCALE GENOMIC DNA]</scope>
    <source>
        <strain evidence="3 4">SID7903</strain>
    </source>
</reference>
<organism evidence="3 4">
    <name type="scientific">Streptomyces anulatus</name>
    <name type="common">Streptomyces chrysomallus</name>
    <dbReference type="NCBI Taxonomy" id="1892"/>
    <lineage>
        <taxon>Bacteria</taxon>
        <taxon>Bacillati</taxon>
        <taxon>Actinomycetota</taxon>
        <taxon>Actinomycetes</taxon>
        <taxon>Kitasatosporales</taxon>
        <taxon>Streptomycetaceae</taxon>
        <taxon>Streptomyces</taxon>
    </lineage>
</organism>
<evidence type="ECO:0000313" key="3">
    <source>
        <dbReference type="EMBL" id="NEC01746.1"/>
    </source>
</evidence>
<dbReference type="Proteomes" id="UP000470951">
    <property type="component" value="Unassembled WGS sequence"/>
</dbReference>
<dbReference type="InterPro" id="IPR010427">
    <property type="entry name" value="DUF1023"/>
</dbReference>
<dbReference type="RefSeq" id="WP_164221800.1">
    <property type="nucleotide sequence ID" value="NZ_JAAGMS010000301.1"/>
</dbReference>
<sequence length="610" mass="64892">MDLATLKALKPSEYEEAADGYRATGDMASDAKDAIDNRISVELRNQLEGDAAKAAVEELKSLSRNFHYTQTECGLVSTALNGFAFDIAVAKRKLEAAMDDARADGCTVNANGSVSYPAGKKPGDEKTADGGTVTGSAGGSPTSDALERQAVNIHPNPYYGRAIAYANRIADALEEATDADTKWAPKLRALKADDDLTVSHRDWADAQSDTGGVREAGKSYLDSLPEPPKDGLPKDNAAWWKGLSAEEQSAHLALNAASVGALDGLPAETRDEANRRVLAEKRGEYEQALKAIPAAPAKYTYTNTARGPVKVHTDGYLEWDDKYSARKKELEGYLKGMDQIQDRFDRTGVRGLPEAYLLGYDPVGHSDGKIILANGNPDTADHTAVYVPGTKANIEKIGEGADLGDLGRSERLWAESGKMAPDKSFSTITWLDYDAPDKVLGEATRGSYAEDAGPTLRSFMEGNKAAHDEINPGNPGHTTLIGHSYGTTVVGVAAQSDIGPVGELGPTPRIADDVIAVGSPGMQADHAADLGVGARHVWAMGGPWDDQGVRQGGRLVGLGDDLTIPTDERFGGNIMKSDSGGHSGFWDPESTSLRNQAAVIAGRYERVQHD</sequence>
<dbReference type="Pfam" id="PF06259">
    <property type="entry name" value="Abhydrolase_8"/>
    <property type="match status" value="1"/>
</dbReference>
<comment type="caution">
    <text evidence="3">The sequence shown here is derived from an EMBL/GenBank/DDBJ whole genome shotgun (WGS) entry which is preliminary data.</text>
</comment>
<name>A0A7K3RIB3_STRAQ</name>
<feature type="domain" description="DUF1023" evidence="2">
    <location>
        <begin position="368"/>
        <end position="545"/>
    </location>
</feature>
<evidence type="ECO:0000256" key="1">
    <source>
        <dbReference type="SAM" id="MobiDB-lite"/>
    </source>
</evidence>
<accession>A0A7K3RIB3</accession>
<dbReference type="AlphaFoldDB" id="A0A7K3RIB3"/>
<protein>
    <recommendedName>
        <fullName evidence="2">DUF1023 domain-containing protein</fullName>
    </recommendedName>
</protein>
<gene>
    <name evidence="3" type="ORF">G3I58_27795</name>
</gene>
<feature type="region of interest" description="Disordered" evidence="1">
    <location>
        <begin position="110"/>
        <end position="145"/>
    </location>
</feature>
<feature type="region of interest" description="Disordered" evidence="1">
    <location>
        <begin position="206"/>
        <end position="231"/>
    </location>
</feature>
<proteinExistence type="predicted"/>
<dbReference type="EMBL" id="JAAGMS010000301">
    <property type="protein sequence ID" value="NEC01746.1"/>
    <property type="molecule type" value="Genomic_DNA"/>
</dbReference>
<evidence type="ECO:0000313" key="4">
    <source>
        <dbReference type="Proteomes" id="UP000470951"/>
    </source>
</evidence>